<proteinExistence type="predicted"/>
<keyword evidence="1" id="KW-1133">Transmembrane helix</keyword>
<accession>A0A6J4QQ05</accession>
<feature type="transmembrane region" description="Helical" evidence="1">
    <location>
        <begin position="222"/>
        <end position="246"/>
    </location>
</feature>
<feature type="transmembrane region" description="Helical" evidence="1">
    <location>
        <begin position="267"/>
        <end position="285"/>
    </location>
</feature>
<dbReference type="PANTHER" id="PTHR36840:SF1">
    <property type="entry name" value="BLL5714 PROTEIN"/>
    <property type="match status" value="1"/>
</dbReference>
<dbReference type="PANTHER" id="PTHR36840">
    <property type="entry name" value="BLL5714 PROTEIN"/>
    <property type="match status" value="1"/>
</dbReference>
<gene>
    <name evidence="2" type="ORF">AVDCRST_MAG58-213</name>
</gene>
<name>A0A6J4QQ05_9ACTN</name>
<evidence type="ECO:0000313" key="2">
    <source>
        <dbReference type="EMBL" id="CAA9443815.1"/>
    </source>
</evidence>
<reference evidence="2" key="1">
    <citation type="submission" date="2020-02" db="EMBL/GenBank/DDBJ databases">
        <authorList>
            <person name="Meier V. D."/>
        </authorList>
    </citation>
    <scope>NUCLEOTIDE SEQUENCE</scope>
    <source>
        <strain evidence="2">AVDCRST_MAG58</strain>
    </source>
</reference>
<dbReference type="Pfam" id="PF06772">
    <property type="entry name" value="LtrA"/>
    <property type="match status" value="1"/>
</dbReference>
<dbReference type="EMBL" id="CADCVF010000005">
    <property type="protein sequence ID" value="CAA9443815.1"/>
    <property type="molecule type" value="Genomic_DNA"/>
</dbReference>
<dbReference type="InterPro" id="IPR010640">
    <property type="entry name" value="Low_temperature_requirement_A"/>
</dbReference>
<feature type="transmembrane region" description="Helical" evidence="1">
    <location>
        <begin position="160"/>
        <end position="182"/>
    </location>
</feature>
<feature type="transmembrane region" description="Helical" evidence="1">
    <location>
        <begin position="297"/>
        <end position="314"/>
    </location>
</feature>
<feature type="transmembrane region" description="Helical" evidence="1">
    <location>
        <begin position="101"/>
        <end position="122"/>
    </location>
</feature>
<feature type="transmembrane region" description="Helical" evidence="1">
    <location>
        <begin position="134"/>
        <end position="154"/>
    </location>
</feature>
<sequence>MATEGGDPTEQRVTPLELFFDLVFVFALTQVTGFLADHLTWVGMIQGAALLAVLWWAWGGYAWLTNAVPAEEVIPARLVILTAMAAMLVASLAVPDAFGEYGVLFGLSYFVVRLLQVLLYALATGGTPETRRAILRLSTGFLLAPALLIVAGFLDGFAQGVLWIFALLIDYGVALIGGVSGFRVHAGHFVERHGLIIIIALGESIVAVGVGVSGLALGAGVIVATVLGVALAAGLWWAYFDLVLLAAERRLRRAKGEERARLARDSYSYLHLPMVAGIIFVALGVKQTLAHVGDPLGIIPATALCGGVALYLLGHNAFRLRDVGSVSVPRLVVTVLCCALLSLAVSVPALITLAMLAVLMCALAAFETMRSREFRRELRAR</sequence>
<keyword evidence="1" id="KW-0812">Transmembrane</keyword>
<evidence type="ECO:0000256" key="1">
    <source>
        <dbReference type="SAM" id="Phobius"/>
    </source>
</evidence>
<keyword evidence="1" id="KW-0472">Membrane</keyword>
<protein>
    <recommendedName>
        <fullName evidence="3">Low temperature requirement protein A</fullName>
    </recommendedName>
</protein>
<dbReference type="AlphaFoldDB" id="A0A6J4QQ05"/>
<feature type="transmembrane region" description="Helical" evidence="1">
    <location>
        <begin position="76"/>
        <end position="95"/>
    </location>
</feature>
<organism evidence="2">
    <name type="scientific">uncultured Rubrobacteraceae bacterium</name>
    <dbReference type="NCBI Taxonomy" id="349277"/>
    <lineage>
        <taxon>Bacteria</taxon>
        <taxon>Bacillati</taxon>
        <taxon>Actinomycetota</taxon>
        <taxon>Rubrobacteria</taxon>
        <taxon>Rubrobacterales</taxon>
        <taxon>Rubrobacteraceae</taxon>
        <taxon>environmental samples</taxon>
    </lineage>
</organism>
<feature type="transmembrane region" description="Helical" evidence="1">
    <location>
        <begin position="194"/>
        <end position="216"/>
    </location>
</feature>
<evidence type="ECO:0008006" key="3">
    <source>
        <dbReference type="Google" id="ProtNLM"/>
    </source>
</evidence>
<feature type="transmembrane region" description="Helical" evidence="1">
    <location>
        <begin position="326"/>
        <end position="344"/>
    </location>
</feature>
<feature type="transmembrane region" description="Helical" evidence="1">
    <location>
        <begin position="18"/>
        <end position="36"/>
    </location>
</feature>
<feature type="transmembrane region" description="Helical" evidence="1">
    <location>
        <begin position="350"/>
        <end position="369"/>
    </location>
</feature>
<feature type="transmembrane region" description="Helical" evidence="1">
    <location>
        <begin position="42"/>
        <end position="64"/>
    </location>
</feature>